<feature type="region of interest" description="Disordered" evidence="1">
    <location>
        <begin position="1"/>
        <end position="67"/>
    </location>
</feature>
<dbReference type="Proteomes" id="UP001066276">
    <property type="component" value="Chromosome 3_1"/>
</dbReference>
<dbReference type="EMBL" id="JANPWB010000005">
    <property type="protein sequence ID" value="KAJ1184355.1"/>
    <property type="molecule type" value="Genomic_DNA"/>
</dbReference>
<organism evidence="2 3">
    <name type="scientific">Pleurodeles waltl</name>
    <name type="common">Iberian ribbed newt</name>
    <dbReference type="NCBI Taxonomy" id="8319"/>
    <lineage>
        <taxon>Eukaryota</taxon>
        <taxon>Metazoa</taxon>
        <taxon>Chordata</taxon>
        <taxon>Craniata</taxon>
        <taxon>Vertebrata</taxon>
        <taxon>Euteleostomi</taxon>
        <taxon>Amphibia</taxon>
        <taxon>Batrachia</taxon>
        <taxon>Caudata</taxon>
        <taxon>Salamandroidea</taxon>
        <taxon>Salamandridae</taxon>
        <taxon>Pleurodelinae</taxon>
        <taxon>Pleurodeles</taxon>
    </lineage>
</organism>
<name>A0AAV7U6A7_PLEWA</name>
<comment type="caution">
    <text evidence="2">The sequence shown here is derived from an EMBL/GenBank/DDBJ whole genome shotgun (WGS) entry which is preliminary data.</text>
</comment>
<evidence type="ECO:0000256" key="1">
    <source>
        <dbReference type="SAM" id="MobiDB-lite"/>
    </source>
</evidence>
<accession>A0AAV7U6A7</accession>
<sequence length="162" mass="18108">MRSHRPGALLTASVRGSQAAGRPVLHSGGSRLSEASEGSSRPPNATGRGYRMHPAPAAPIPGKGRGCFFTRGQEERDVHVQPIALHDNSELEGERWWEAVGRRTRREPGDLPSPIHVCRVYQELFTNNREELNSGVILLYKFGDELTDTHFRNPVCHRDLYM</sequence>
<protein>
    <submittedName>
        <fullName evidence="2">Uncharacterized protein</fullName>
    </submittedName>
</protein>
<proteinExistence type="predicted"/>
<evidence type="ECO:0000313" key="3">
    <source>
        <dbReference type="Proteomes" id="UP001066276"/>
    </source>
</evidence>
<gene>
    <name evidence="2" type="ORF">NDU88_001163</name>
</gene>
<reference evidence="2" key="1">
    <citation type="journal article" date="2022" name="bioRxiv">
        <title>Sequencing and chromosome-scale assembly of the giantPleurodeles waltlgenome.</title>
        <authorList>
            <person name="Brown T."/>
            <person name="Elewa A."/>
            <person name="Iarovenko S."/>
            <person name="Subramanian E."/>
            <person name="Araus A.J."/>
            <person name="Petzold A."/>
            <person name="Susuki M."/>
            <person name="Suzuki K.-i.T."/>
            <person name="Hayashi T."/>
            <person name="Toyoda A."/>
            <person name="Oliveira C."/>
            <person name="Osipova E."/>
            <person name="Leigh N.D."/>
            <person name="Simon A."/>
            <person name="Yun M.H."/>
        </authorList>
    </citation>
    <scope>NUCLEOTIDE SEQUENCE</scope>
    <source>
        <strain evidence="2">20211129_DDA</strain>
        <tissue evidence="2">Liver</tissue>
    </source>
</reference>
<evidence type="ECO:0000313" key="2">
    <source>
        <dbReference type="EMBL" id="KAJ1184355.1"/>
    </source>
</evidence>
<keyword evidence="3" id="KW-1185">Reference proteome</keyword>
<dbReference type="AlphaFoldDB" id="A0AAV7U6A7"/>